<dbReference type="KEGG" id="rsz:130509399"/>
<feature type="region of interest" description="Disordered" evidence="4">
    <location>
        <begin position="361"/>
        <end position="431"/>
    </location>
</feature>
<evidence type="ECO:0000256" key="1">
    <source>
        <dbReference type="ARBA" id="ARBA00022884"/>
    </source>
</evidence>
<proteinExistence type="predicted"/>
<keyword evidence="6" id="KW-1185">Reference proteome</keyword>
<keyword evidence="3" id="KW-0175">Coiled coil</keyword>
<dbReference type="GO" id="GO:0003723">
    <property type="term" value="F:RNA binding"/>
    <property type="evidence" value="ECO:0007669"/>
    <property type="project" value="UniProtKB-UniRule"/>
</dbReference>
<feature type="compositionally biased region" description="Basic and acidic residues" evidence="4">
    <location>
        <begin position="98"/>
        <end position="120"/>
    </location>
</feature>
<feature type="compositionally biased region" description="Basic and acidic residues" evidence="4">
    <location>
        <begin position="410"/>
        <end position="430"/>
    </location>
</feature>
<dbReference type="SUPFAM" id="SSF54928">
    <property type="entry name" value="RNA-binding domain, RBD"/>
    <property type="match status" value="1"/>
</dbReference>
<dbReference type="InterPro" id="IPR035979">
    <property type="entry name" value="RBD_domain_sf"/>
</dbReference>
<evidence type="ECO:0000313" key="6">
    <source>
        <dbReference type="Proteomes" id="UP000504610"/>
    </source>
</evidence>
<reference evidence="7" key="2">
    <citation type="submission" date="2025-08" db="UniProtKB">
        <authorList>
            <consortium name="RefSeq"/>
        </authorList>
    </citation>
    <scope>IDENTIFICATION</scope>
    <source>
        <tissue evidence="7">Leaf</tissue>
    </source>
</reference>
<dbReference type="InterPro" id="IPR052462">
    <property type="entry name" value="SLIRP/GR-RBP-like"/>
</dbReference>
<dbReference type="AlphaFoldDB" id="A0A9W3DC20"/>
<name>A0A9W3DC20_RAPSA</name>
<evidence type="ECO:0000313" key="7">
    <source>
        <dbReference type="RefSeq" id="XP_056861288.1"/>
    </source>
</evidence>
<evidence type="ECO:0000256" key="3">
    <source>
        <dbReference type="SAM" id="Coils"/>
    </source>
</evidence>
<keyword evidence="1 2" id="KW-0694">RNA-binding</keyword>
<dbReference type="Gene3D" id="3.30.70.330">
    <property type="match status" value="1"/>
</dbReference>
<dbReference type="OrthoDB" id="272703at2759"/>
<feature type="domain" description="RRM" evidence="5">
    <location>
        <begin position="7"/>
        <end position="84"/>
    </location>
</feature>
<dbReference type="RefSeq" id="XP_056861288.1">
    <property type="nucleotide sequence ID" value="XM_057005308.1"/>
</dbReference>
<gene>
    <name evidence="7" type="primary">LOC130509399</name>
</gene>
<evidence type="ECO:0000259" key="5">
    <source>
        <dbReference type="PROSITE" id="PS50102"/>
    </source>
</evidence>
<reference evidence="6" key="1">
    <citation type="journal article" date="2019" name="Database">
        <title>The radish genome database (RadishGD): an integrated information resource for radish genomics.</title>
        <authorList>
            <person name="Yu H.J."/>
            <person name="Baek S."/>
            <person name="Lee Y.J."/>
            <person name="Cho A."/>
            <person name="Mun J.H."/>
        </authorList>
    </citation>
    <scope>NUCLEOTIDE SEQUENCE [LARGE SCALE GENOMIC DNA]</scope>
    <source>
        <strain evidence="6">cv. WK10039</strain>
    </source>
</reference>
<feature type="compositionally biased region" description="Polar residues" evidence="4">
    <location>
        <begin position="380"/>
        <end position="394"/>
    </location>
</feature>
<feature type="region of interest" description="Disordered" evidence="4">
    <location>
        <begin position="156"/>
        <end position="210"/>
    </location>
</feature>
<dbReference type="SMART" id="SM00360">
    <property type="entry name" value="RRM"/>
    <property type="match status" value="1"/>
</dbReference>
<feature type="region of interest" description="Disordered" evidence="4">
    <location>
        <begin position="85"/>
        <end position="120"/>
    </location>
</feature>
<dbReference type="Proteomes" id="UP000504610">
    <property type="component" value="Chromosome 3"/>
</dbReference>
<dbReference type="GeneID" id="130509399"/>
<dbReference type="InterPro" id="IPR012677">
    <property type="entry name" value="Nucleotide-bd_a/b_plait_sf"/>
</dbReference>
<evidence type="ECO:0000256" key="2">
    <source>
        <dbReference type="PROSITE-ProRule" id="PRU00176"/>
    </source>
</evidence>
<accession>A0A9W3DC20</accession>
<dbReference type="PROSITE" id="PS50102">
    <property type="entry name" value="RRM"/>
    <property type="match status" value="1"/>
</dbReference>
<evidence type="ECO:0000256" key="4">
    <source>
        <dbReference type="SAM" id="MobiDB-lite"/>
    </source>
</evidence>
<dbReference type="Pfam" id="PF00076">
    <property type="entry name" value="RRM_1"/>
    <property type="match status" value="1"/>
</dbReference>
<organism evidence="6 7">
    <name type="scientific">Raphanus sativus</name>
    <name type="common">Radish</name>
    <name type="synonym">Raphanus raphanistrum var. sativus</name>
    <dbReference type="NCBI Taxonomy" id="3726"/>
    <lineage>
        <taxon>Eukaryota</taxon>
        <taxon>Viridiplantae</taxon>
        <taxon>Streptophyta</taxon>
        <taxon>Embryophyta</taxon>
        <taxon>Tracheophyta</taxon>
        <taxon>Spermatophyta</taxon>
        <taxon>Magnoliopsida</taxon>
        <taxon>eudicotyledons</taxon>
        <taxon>Gunneridae</taxon>
        <taxon>Pentapetalae</taxon>
        <taxon>rosids</taxon>
        <taxon>malvids</taxon>
        <taxon>Brassicales</taxon>
        <taxon>Brassicaceae</taxon>
        <taxon>Brassiceae</taxon>
        <taxon>Raphanus</taxon>
    </lineage>
</organism>
<dbReference type="InterPro" id="IPR000504">
    <property type="entry name" value="RRM_dom"/>
</dbReference>
<dbReference type="CDD" id="cd00590">
    <property type="entry name" value="RRM_SF"/>
    <property type="match status" value="1"/>
</dbReference>
<feature type="compositionally biased region" description="Basic and acidic residues" evidence="4">
    <location>
        <begin position="193"/>
        <end position="202"/>
    </location>
</feature>
<sequence length="452" mass="51712">MTMDDANSVYVGGLPYDVTEEAIRRVFSTYGTVVYIKIVNDRSVRGKCYGFVTFPNRRCADDAIQDMDGKSIGGRPVRVNEVTTRFGGGQGRFQPQSPDHDHGRSDFSYGRARERDRSRDSRREYYYYTEKKERAAYDDDHDMLGDRDGYKDSRVLKEGDWRGDNGGSSRGINGTSSHNETKREDSGTMLDGGRGRDGKDHLSNSSGDHSFQVKEELEALIKTHDVLQDEVLVMEERLEVKEVLCSELQNKFKRLEDLLNNEKKLTSQRRKELAKLHKSYSRVRECTDNLKDCEQELQSLVSSAAREGVAGAADEGLENGIYFPRNQLHRLFINLLTVVRHLRWTAGRFLSHGHGLLITNTTTDRNEKTDQPNRTRMLIPNQNINHNSQELVHNTSHRKSRSRDSFPSSKPEEADEKTKHTRQRHSEKCYWLKQAPSSVSINGRENVRVLPG</sequence>
<dbReference type="PANTHER" id="PTHR48027">
    <property type="entry name" value="HETEROGENEOUS NUCLEAR RIBONUCLEOPROTEIN 87F-RELATED"/>
    <property type="match status" value="1"/>
</dbReference>
<feature type="compositionally biased region" description="Basic and acidic residues" evidence="4">
    <location>
        <begin position="364"/>
        <end position="373"/>
    </location>
</feature>
<feature type="coiled-coil region" evidence="3">
    <location>
        <begin position="217"/>
        <end position="303"/>
    </location>
</feature>
<protein>
    <submittedName>
        <fullName evidence="7">Uncharacterized protein LOC130509399 isoform X1</fullName>
    </submittedName>
</protein>